<keyword evidence="3" id="KW-0862">Zinc</keyword>
<gene>
    <name evidence="6" type="ORF">AYO21_05670</name>
</gene>
<dbReference type="PANTHER" id="PTHR33337">
    <property type="entry name" value="GFA DOMAIN-CONTAINING PROTEIN"/>
    <property type="match status" value="1"/>
</dbReference>
<feature type="domain" description="CENP-V/GFA" evidence="5">
    <location>
        <begin position="66"/>
        <end position="209"/>
    </location>
</feature>
<dbReference type="GO" id="GO:0046872">
    <property type="term" value="F:metal ion binding"/>
    <property type="evidence" value="ECO:0007669"/>
    <property type="project" value="UniProtKB-KW"/>
</dbReference>
<evidence type="ECO:0000256" key="1">
    <source>
        <dbReference type="ARBA" id="ARBA00005495"/>
    </source>
</evidence>
<keyword evidence="4" id="KW-0456">Lyase</keyword>
<dbReference type="Proteomes" id="UP000077002">
    <property type="component" value="Unassembled WGS sequence"/>
</dbReference>
<name>A0A177F9V7_9EURO</name>
<dbReference type="GeneID" id="34600835"/>
<protein>
    <recommendedName>
        <fullName evidence="5">CENP-V/GFA domain-containing protein</fullName>
    </recommendedName>
</protein>
<dbReference type="PANTHER" id="PTHR33337:SF40">
    <property type="entry name" value="CENP-V_GFA DOMAIN-CONTAINING PROTEIN-RELATED"/>
    <property type="match status" value="1"/>
</dbReference>
<evidence type="ECO:0000313" key="7">
    <source>
        <dbReference type="Proteomes" id="UP000077002"/>
    </source>
</evidence>
<dbReference type="PROSITE" id="PS51891">
    <property type="entry name" value="CENP_V_GFA"/>
    <property type="match status" value="1"/>
</dbReference>
<dbReference type="InterPro" id="IPR006913">
    <property type="entry name" value="CENP-V/GFA"/>
</dbReference>
<proteinExistence type="inferred from homology"/>
<comment type="caution">
    <text evidence="6">The sequence shown here is derived from an EMBL/GenBank/DDBJ whole genome shotgun (WGS) entry which is preliminary data.</text>
</comment>
<evidence type="ECO:0000256" key="2">
    <source>
        <dbReference type="ARBA" id="ARBA00022723"/>
    </source>
</evidence>
<dbReference type="InterPro" id="IPR011057">
    <property type="entry name" value="Mss4-like_sf"/>
</dbReference>
<dbReference type="GO" id="GO:0016846">
    <property type="term" value="F:carbon-sulfur lyase activity"/>
    <property type="evidence" value="ECO:0007669"/>
    <property type="project" value="InterPro"/>
</dbReference>
<dbReference type="Gene3D" id="3.90.1590.10">
    <property type="entry name" value="glutathione-dependent formaldehyde- activating enzyme (gfa)"/>
    <property type="match status" value="1"/>
</dbReference>
<evidence type="ECO:0000313" key="6">
    <source>
        <dbReference type="EMBL" id="OAG40192.1"/>
    </source>
</evidence>
<evidence type="ECO:0000259" key="5">
    <source>
        <dbReference type="PROSITE" id="PS51891"/>
    </source>
</evidence>
<reference evidence="6 7" key="1">
    <citation type="submission" date="2016-03" db="EMBL/GenBank/DDBJ databases">
        <title>Draft genome sequence of the Fonsecaea monophora CBS 269.37.</title>
        <authorList>
            <person name="Bombassaro A."/>
            <person name="Vinicius W.A."/>
            <person name="De Hoog S."/>
            <person name="Sun J."/>
            <person name="Souza E.M."/>
            <person name="Raittz R.T."/>
            <person name="Costa F."/>
            <person name="Leao A.C."/>
            <person name="Tadra-Sfeir M.Z."/>
            <person name="Baura V."/>
            <person name="Balsanelli E."/>
            <person name="Pedrosa F.O."/>
            <person name="Moreno L.F."/>
            <person name="Steffens M.B."/>
            <person name="Xi L."/>
            <person name="Bocca A.L."/>
            <person name="Felipe M.S."/>
            <person name="Teixeira M."/>
            <person name="Telles Filho F.Q."/>
            <person name="Azevedo C.M."/>
            <person name="Gomes R."/>
            <person name="Vicente V.A."/>
        </authorList>
    </citation>
    <scope>NUCLEOTIDE SEQUENCE [LARGE SCALE GENOMIC DNA]</scope>
    <source>
        <strain evidence="6 7">CBS 269.37</strain>
    </source>
</reference>
<dbReference type="RefSeq" id="XP_022512144.1">
    <property type="nucleotide sequence ID" value="XM_022655638.1"/>
</dbReference>
<keyword evidence="2" id="KW-0479">Metal-binding</keyword>
<organism evidence="6 7">
    <name type="scientific">Fonsecaea monophora</name>
    <dbReference type="NCBI Taxonomy" id="254056"/>
    <lineage>
        <taxon>Eukaryota</taxon>
        <taxon>Fungi</taxon>
        <taxon>Dikarya</taxon>
        <taxon>Ascomycota</taxon>
        <taxon>Pezizomycotina</taxon>
        <taxon>Eurotiomycetes</taxon>
        <taxon>Chaetothyriomycetidae</taxon>
        <taxon>Chaetothyriales</taxon>
        <taxon>Herpotrichiellaceae</taxon>
        <taxon>Fonsecaea</taxon>
    </lineage>
</organism>
<dbReference type="OrthoDB" id="5422068at2759"/>
<evidence type="ECO:0000256" key="3">
    <source>
        <dbReference type="ARBA" id="ARBA00022833"/>
    </source>
</evidence>
<keyword evidence="7" id="KW-1185">Reference proteome</keyword>
<dbReference type="EMBL" id="LVKK01000036">
    <property type="protein sequence ID" value="OAG40192.1"/>
    <property type="molecule type" value="Genomic_DNA"/>
</dbReference>
<dbReference type="AlphaFoldDB" id="A0A177F9V7"/>
<evidence type="ECO:0000256" key="4">
    <source>
        <dbReference type="ARBA" id="ARBA00023239"/>
    </source>
</evidence>
<accession>A0A177F9V7</accession>
<dbReference type="SUPFAM" id="SSF51316">
    <property type="entry name" value="Mss4-like"/>
    <property type="match status" value="1"/>
</dbReference>
<comment type="similarity">
    <text evidence="1">Belongs to the Gfa family.</text>
</comment>
<sequence>MCHWYLGDSNDGGIAPFLTKLSGRDIPCYRTEPDFQIEGPLGESDLLRYQKTSLTQPSSAPDRGEMLNVSCHCGECQLLIAPPPYNASSEGWYVPKKDSSKYYARLCCCRSCRLTLGFALQPWAYIPPSQFFTVKNEPIVFGPKIKETVQVVKLKHYQSSEFVIRSFCSVCGATMFYQSFERPYIIDLSVGVLRSNIGNAMAGEWLDWDREIVSKRPEAVDEELVDAWMEK</sequence>